<evidence type="ECO:0000313" key="3">
    <source>
        <dbReference type="EMBL" id="OEL26293.1"/>
    </source>
</evidence>
<gene>
    <name evidence="3" type="ORF">BAE44_0012688</name>
</gene>
<dbReference type="EMBL" id="LWDX02034944">
    <property type="protein sequence ID" value="OEL26293.1"/>
    <property type="molecule type" value="Genomic_DNA"/>
</dbReference>
<dbReference type="InterPro" id="IPR002109">
    <property type="entry name" value="Glutaredoxin"/>
</dbReference>
<evidence type="ECO:0000256" key="1">
    <source>
        <dbReference type="SAM" id="MobiDB-lite"/>
    </source>
</evidence>
<dbReference type="Pfam" id="PF00462">
    <property type="entry name" value="Glutaredoxin"/>
    <property type="match status" value="1"/>
</dbReference>
<protein>
    <recommendedName>
        <fullName evidence="2">Glutaredoxin domain-containing protein</fullName>
    </recommendedName>
</protein>
<keyword evidence="4" id="KW-1185">Reference proteome</keyword>
<name>A0A1E5VMD9_9POAL</name>
<dbReference type="AlphaFoldDB" id="A0A1E5VMD9"/>
<evidence type="ECO:0000313" key="4">
    <source>
        <dbReference type="Proteomes" id="UP000095767"/>
    </source>
</evidence>
<dbReference type="STRING" id="888268.A0A1E5VMD9"/>
<dbReference type="OrthoDB" id="423313at2759"/>
<dbReference type="Proteomes" id="UP000095767">
    <property type="component" value="Unassembled WGS sequence"/>
</dbReference>
<feature type="compositionally biased region" description="Gly residues" evidence="1">
    <location>
        <begin position="29"/>
        <end position="40"/>
    </location>
</feature>
<accession>A0A1E5VMD9</accession>
<dbReference type="PANTHER" id="PTHR45669">
    <property type="entry name" value="GLUTAREDOXIN DOMAIN-CONTAINING CYSTEINE-RICH PROTEIN CG12206-RELATED"/>
    <property type="match status" value="1"/>
</dbReference>
<dbReference type="InterPro" id="IPR036249">
    <property type="entry name" value="Thioredoxin-like_sf"/>
</dbReference>
<dbReference type="PROSITE" id="PS51354">
    <property type="entry name" value="GLUTAREDOXIN_2"/>
    <property type="match status" value="1"/>
</dbReference>
<dbReference type="SUPFAM" id="SSF52833">
    <property type="entry name" value="Thioredoxin-like"/>
    <property type="match status" value="1"/>
</dbReference>
<organism evidence="3 4">
    <name type="scientific">Dichanthelium oligosanthes</name>
    <dbReference type="NCBI Taxonomy" id="888268"/>
    <lineage>
        <taxon>Eukaryota</taxon>
        <taxon>Viridiplantae</taxon>
        <taxon>Streptophyta</taxon>
        <taxon>Embryophyta</taxon>
        <taxon>Tracheophyta</taxon>
        <taxon>Spermatophyta</taxon>
        <taxon>Magnoliopsida</taxon>
        <taxon>Liliopsida</taxon>
        <taxon>Poales</taxon>
        <taxon>Poaceae</taxon>
        <taxon>PACMAD clade</taxon>
        <taxon>Panicoideae</taxon>
        <taxon>Panicodae</taxon>
        <taxon>Paniceae</taxon>
        <taxon>Dichantheliinae</taxon>
        <taxon>Dichanthelium</taxon>
    </lineage>
</organism>
<feature type="domain" description="Glutaredoxin" evidence="2">
    <location>
        <begin position="56"/>
        <end position="131"/>
    </location>
</feature>
<proteinExistence type="predicted"/>
<dbReference type="PANTHER" id="PTHR45669:SF16">
    <property type="entry name" value="GLUTAREDOXIN FAMILY PROTEIN"/>
    <property type="match status" value="1"/>
</dbReference>
<feature type="region of interest" description="Disordered" evidence="1">
    <location>
        <begin position="16"/>
        <end position="41"/>
    </location>
</feature>
<comment type="caution">
    <text evidence="3">The sequence shown here is derived from an EMBL/GenBank/DDBJ whole genome shotgun (WGS) entry which is preliminary data.</text>
</comment>
<dbReference type="Gene3D" id="3.40.30.10">
    <property type="entry name" value="Glutaredoxin"/>
    <property type="match status" value="1"/>
</dbReference>
<sequence length="175" mass="19060">MLLRSRRSARCLRAGLRGGQAPRRRRDGVPGGGEGGGGAGVADPLEACPPGGERTVVFYTTSLRGVGKTFEDCARVRRLVEGLRGAFLERDVSMHAPYREELRALLCDLDGGADQALAFPVSPRLFVDGRYLGGAEEVVTLNERSQLRPGGRPVRGLRRRLVRGVRRVQWQSLAP</sequence>
<evidence type="ECO:0000259" key="2">
    <source>
        <dbReference type="Pfam" id="PF00462"/>
    </source>
</evidence>
<reference evidence="3 4" key="1">
    <citation type="submission" date="2016-09" db="EMBL/GenBank/DDBJ databases">
        <title>The draft genome of Dichanthelium oligosanthes: A C3 panicoid grass species.</title>
        <authorList>
            <person name="Studer A.J."/>
            <person name="Schnable J.C."/>
            <person name="Brutnell T.P."/>
        </authorList>
    </citation>
    <scope>NUCLEOTIDE SEQUENCE [LARGE SCALE GENOMIC DNA]</scope>
    <source>
        <strain evidence="4">cv. Kellogg 1175</strain>
        <tissue evidence="3">Leaf</tissue>
    </source>
</reference>